<dbReference type="Proteomes" id="UP001153076">
    <property type="component" value="Unassembled WGS sequence"/>
</dbReference>
<evidence type="ECO:0000313" key="1">
    <source>
        <dbReference type="EMBL" id="KAJ8439953.1"/>
    </source>
</evidence>
<accession>A0A9Q1KBQ3</accession>
<dbReference type="AlphaFoldDB" id="A0A9Q1KBQ3"/>
<keyword evidence="2" id="KW-1185">Reference proteome</keyword>
<sequence>MTTSTTSKPIGRGERGKQLMNYYGYSVRTMAPVNVKNWEDAFLVAIKERMWREVQVRTSIYALSSYHPLHLFLILSLIGHFELIDNTHYMSNLQCFVIVTILWKPHLYTAYKQCGTKKEEKEQNPPNYLPKINGCIVIRNSKNQLSEKWCKHTIGNLSFVKVEDMHLEWANYGHSKEVYQKCQLLITKHSKDNAPKTNVEMLLTVLRPRSGDFYGKGTGVHGYAKRKFELWIWNSILEGYHGHALIQVCDERSFPIESIENVP</sequence>
<proteinExistence type="predicted"/>
<evidence type="ECO:0000313" key="2">
    <source>
        <dbReference type="Proteomes" id="UP001153076"/>
    </source>
</evidence>
<organism evidence="1 2">
    <name type="scientific">Carnegiea gigantea</name>
    <dbReference type="NCBI Taxonomy" id="171969"/>
    <lineage>
        <taxon>Eukaryota</taxon>
        <taxon>Viridiplantae</taxon>
        <taxon>Streptophyta</taxon>
        <taxon>Embryophyta</taxon>
        <taxon>Tracheophyta</taxon>
        <taxon>Spermatophyta</taxon>
        <taxon>Magnoliopsida</taxon>
        <taxon>eudicotyledons</taxon>
        <taxon>Gunneridae</taxon>
        <taxon>Pentapetalae</taxon>
        <taxon>Caryophyllales</taxon>
        <taxon>Cactineae</taxon>
        <taxon>Cactaceae</taxon>
        <taxon>Cactoideae</taxon>
        <taxon>Echinocereeae</taxon>
        <taxon>Carnegiea</taxon>
    </lineage>
</organism>
<dbReference type="OrthoDB" id="1693841at2759"/>
<reference evidence="1" key="1">
    <citation type="submission" date="2022-04" db="EMBL/GenBank/DDBJ databases">
        <title>Carnegiea gigantea Genome sequencing and assembly v2.</title>
        <authorList>
            <person name="Copetti D."/>
            <person name="Sanderson M.J."/>
            <person name="Burquez A."/>
            <person name="Wojciechowski M.F."/>
        </authorList>
    </citation>
    <scope>NUCLEOTIDE SEQUENCE</scope>
    <source>
        <strain evidence="1">SGP5-SGP5p</strain>
        <tissue evidence="1">Aerial part</tissue>
    </source>
</reference>
<name>A0A9Q1KBQ3_9CARY</name>
<protein>
    <submittedName>
        <fullName evidence="1">Uncharacterized protein</fullName>
    </submittedName>
</protein>
<gene>
    <name evidence="1" type="ORF">Cgig2_013580</name>
</gene>
<comment type="caution">
    <text evidence="1">The sequence shown here is derived from an EMBL/GenBank/DDBJ whole genome shotgun (WGS) entry which is preliminary data.</text>
</comment>
<dbReference type="EMBL" id="JAKOGI010000204">
    <property type="protein sequence ID" value="KAJ8439953.1"/>
    <property type="molecule type" value="Genomic_DNA"/>
</dbReference>